<comment type="subcellular location">
    <subcellularLocation>
        <location evidence="1">Membrane</location>
        <topology evidence="1">Single-pass membrane protein</topology>
    </subcellularLocation>
</comment>
<accession>A0A833VKJ9</accession>
<organism evidence="7 8">
    <name type="scientific">Carex littledalei</name>
    <dbReference type="NCBI Taxonomy" id="544730"/>
    <lineage>
        <taxon>Eukaryota</taxon>
        <taxon>Viridiplantae</taxon>
        <taxon>Streptophyta</taxon>
        <taxon>Embryophyta</taxon>
        <taxon>Tracheophyta</taxon>
        <taxon>Spermatophyta</taxon>
        <taxon>Magnoliopsida</taxon>
        <taxon>Liliopsida</taxon>
        <taxon>Poales</taxon>
        <taxon>Cyperaceae</taxon>
        <taxon>Cyperoideae</taxon>
        <taxon>Cariceae</taxon>
        <taxon>Carex</taxon>
        <taxon>Carex subgen. Euthyceras</taxon>
    </lineage>
</organism>
<protein>
    <submittedName>
        <fullName evidence="7">Late embryogenesis abundant protein</fullName>
    </submittedName>
</protein>
<feature type="transmembrane region" description="Helical" evidence="5">
    <location>
        <begin position="52"/>
        <end position="82"/>
    </location>
</feature>
<keyword evidence="8" id="KW-1185">Reference proteome</keyword>
<dbReference type="OrthoDB" id="1917236at2759"/>
<proteinExistence type="predicted"/>
<dbReference type="SUPFAM" id="SSF117070">
    <property type="entry name" value="LEA14-like"/>
    <property type="match status" value="1"/>
</dbReference>
<keyword evidence="2 5" id="KW-0812">Transmembrane</keyword>
<dbReference type="AlphaFoldDB" id="A0A833VKJ9"/>
<evidence type="ECO:0000256" key="2">
    <source>
        <dbReference type="ARBA" id="ARBA00022692"/>
    </source>
</evidence>
<keyword evidence="3 5" id="KW-1133">Transmembrane helix</keyword>
<evidence type="ECO:0000256" key="3">
    <source>
        <dbReference type="ARBA" id="ARBA00022989"/>
    </source>
</evidence>
<dbReference type="Gene3D" id="2.60.40.1820">
    <property type="match status" value="1"/>
</dbReference>
<dbReference type="EMBL" id="SWLB01000014">
    <property type="protein sequence ID" value="KAF3330165.1"/>
    <property type="molecule type" value="Genomic_DNA"/>
</dbReference>
<feature type="domain" description="Late embryogenesis abundant protein LEA-2 subgroup" evidence="6">
    <location>
        <begin position="116"/>
        <end position="209"/>
    </location>
</feature>
<dbReference type="PANTHER" id="PTHR31234:SF4">
    <property type="entry name" value="EXPRESSED PROTEIN"/>
    <property type="match status" value="1"/>
</dbReference>
<evidence type="ECO:0000256" key="4">
    <source>
        <dbReference type="ARBA" id="ARBA00023136"/>
    </source>
</evidence>
<evidence type="ECO:0000313" key="8">
    <source>
        <dbReference type="Proteomes" id="UP000623129"/>
    </source>
</evidence>
<comment type="caution">
    <text evidence="7">The sequence shown here is derived from an EMBL/GenBank/DDBJ whole genome shotgun (WGS) entry which is preliminary data.</text>
</comment>
<dbReference type="InterPro" id="IPR044839">
    <property type="entry name" value="NDR1-like"/>
</dbReference>
<dbReference type="PANTHER" id="PTHR31234">
    <property type="entry name" value="LATE EMBRYOGENESIS ABUNDANT (LEA) HYDROXYPROLINE-RICH GLYCOPROTEIN FAMILY"/>
    <property type="match status" value="1"/>
</dbReference>
<reference evidence="7" key="1">
    <citation type="submission" date="2020-01" db="EMBL/GenBank/DDBJ databases">
        <title>Genome sequence of Kobresia littledalei, the first chromosome-level genome in the family Cyperaceae.</title>
        <authorList>
            <person name="Qu G."/>
        </authorList>
    </citation>
    <scope>NUCLEOTIDE SEQUENCE</scope>
    <source>
        <strain evidence="7">C.B.Clarke</strain>
        <tissue evidence="7">Leaf</tissue>
    </source>
</reference>
<gene>
    <name evidence="7" type="ORF">FCM35_KLT05496</name>
</gene>
<evidence type="ECO:0000256" key="1">
    <source>
        <dbReference type="ARBA" id="ARBA00004167"/>
    </source>
</evidence>
<name>A0A833VKJ9_9POAL</name>
<evidence type="ECO:0000313" key="7">
    <source>
        <dbReference type="EMBL" id="KAF3330165.1"/>
    </source>
</evidence>
<evidence type="ECO:0000259" key="6">
    <source>
        <dbReference type="Pfam" id="PF03168"/>
    </source>
</evidence>
<keyword evidence="4 5" id="KW-0472">Membrane</keyword>
<dbReference type="Pfam" id="PF03168">
    <property type="entry name" value="LEA_2"/>
    <property type="match status" value="1"/>
</dbReference>
<dbReference type="GO" id="GO:0016020">
    <property type="term" value="C:membrane"/>
    <property type="evidence" value="ECO:0007669"/>
    <property type="project" value="UniProtKB-SubCell"/>
</dbReference>
<dbReference type="InterPro" id="IPR004864">
    <property type="entry name" value="LEA_2"/>
</dbReference>
<dbReference type="GO" id="GO:0098542">
    <property type="term" value="P:defense response to other organism"/>
    <property type="evidence" value="ECO:0007669"/>
    <property type="project" value="InterPro"/>
</dbReference>
<dbReference type="Proteomes" id="UP000623129">
    <property type="component" value="Unassembled WGS sequence"/>
</dbReference>
<sequence>MATDPPTRPHPSDAEPLLPSYYSPSSFQDPNSYLLIPSYPILCLRRRRRRNLCFTSFTLCLISLLSSLFFLLLLAFSLFLLWPSDPTVHVTHLHLKHLHISPPPRAAFDLTLKLELNVQNPDFFALDYRSVVSSVSYRGKHLGSVNAAGGTVQARGGSNLEAELHLDGVRVVDELVYLIQDLTKGSVPLDTVTKVEGSLGLIFAEIPVKGNISCSLNVNPKTQKIVRQDCYPEDILTQL</sequence>
<evidence type="ECO:0000256" key="5">
    <source>
        <dbReference type="SAM" id="Phobius"/>
    </source>
</evidence>